<keyword evidence="3" id="KW-1185">Reference proteome</keyword>
<reference evidence="3" key="1">
    <citation type="submission" date="2013-01" db="EMBL/GenBank/DDBJ databases">
        <title>Draft Genome Sequence of a Mulberry Tree, Morus notabilis C.K. Schneid.</title>
        <authorList>
            <person name="He N."/>
            <person name="Zhao S."/>
        </authorList>
    </citation>
    <scope>NUCLEOTIDE SEQUENCE</scope>
</reference>
<accession>W9T1E5</accession>
<evidence type="ECO:0000313" key="3">
    <source>
        <dbReference type="Proteomes" id="UP000030645"/>
    </source>
</evidence>
<feature type="compositionally biased region" description="Polar residues" evidence="1">
    <location>
        <begin position="1"/>
        <end position="15"/>
    </location>
</feature>
<dbReference type="AlphaFoldDB" id="W9T1E5"/>
<evidence type="ECO:0000256" key="1">
    <source>
        <dbReference type="SAM" id="MobiDB-lite"/>
    </source>
</evidence>
<feature type="region of interest" description="Disordered" evidence="1">
    <location>
        <begin position="1"/>
        <end position="21"/>
    </location>
</feature>
<evidence type="ECO:0000313" key="2">
    <source>
        <dbReference type="EMBL" id="EXC35943.1"/>
    </source>
</evidence>
<dbReference type="EMBL" id="KE619437">
    <property type="protein sequence ID" value="EXC35943.1"/>
    <property type="molecule type" value="Genomic_DNA"/>
</dbReference>
<sequence>MPPNAASSTPMTMLVSSDLPPPHRPQPLPVSFFSTVPTCNSKEYCSITVALHNYSTYRSNKISNQKSIFNSTWQHRVAWRTKGAAGETKPKNSHGENLARFWKLSTRKPQKKKKNIVITFRPSSRTFLLSLSDAINTTSWPTLFFTAYKNQNIKIRLVYLK</sequence>
<dbReference type="Proteomes" id="UP000030645">
    <property type="component" value="Unassembled WGS sequence"/>
</dbReference>
<proteinExistence type="predicted"/>
<protein>
    <submittedName>
        <fullName evidence="2">Uncharacterized protein</fullName>
    </submittedName>
</protein>
<organism evidence="2 3">
    <name type="scientific">Morus notabilis</name>
    <dbReference type="NCBI Taxonomy" id="981085"/>
    <lineage>
        <taxon>Eukaryota</taxon>
        <taxon>Viridiplantae</taxon>
        <taxon>Streptophyta</taxon>
        <taxon>Embryophyta</taxon>
        <taxon>Tracheophyta</taxon>
        <taxon>Spermatophyta</taxon>
        <taxon>Magnoliopsida</taxon>
        <taxon>eudicotyledons</taxon>
        <taxon>Gunneridae</taxon>
        <taxon>Pentapetalae</taxon>
        <taxon>rosids</taxon>
        <taxon>fabids</taxon>
        <taxon>Rosales</taxon>
        <taxon>Moraceae</taxon>
        <taxon>Moreae</taxon>
        <taxon>Morus</taxon>
    </lineage>
</organism>
<name>W9T1E5_9ROSA</name>
<gene>
    <name evidence="2" type="ORF">L484_000864</name>
</gene>